<sequence>MLNIYLGKMEEAIYYPPVYFDNRYEDEWITEELSVQMIKDVDKSVVVSSRLIDSPVLGPISTRELSGGVKTLILMAFDDSGKIFNASACGDNCAKWILKIGESKDLTINLRHIMNLGDENFQARILNTGEIVHNMEEFVNIAGEYV</sequence>
<comment type="caution">
    <text evidence="1">The sequence shown here is derived from an EMBL/GenBank/DDBJ whole genome shotgun (WGS) entry which is preliminary data.</text>
</comment>
<accession>A0A9D2N6P9</accession>
<dbReference type="InterPro" id="IPR032360">
    <property type="entry name" value="DUF4869"/>
</dbReference>
<dbReference type="EMBL" id="DWWV01000172">
    <property type="protein sequence ID" value="HJC11597.1"/>
    <property type="molecule type" value="Genomic_DNA"/>
</dbReference>
<dbReference type="AlphaFoldDB" id="A0A9D2N6P9"/>
<reference evidence="1" key="1">
    <citation type="journal article" date="2021" name="PeerJ">
        <title>Extensive microbial diversity within the chicken gut microbiome revealed by metagenomics and culture.</title>
        <authorList>
            <person name="Gilroy R."/>
            <person name="Ravi A."/>
            <person name="Getino M."/>
            <person name="Pursley I."/>
            <person name="Horton D.L."/>
            <person name="Alikhan N.F."/>
            <person name="Baker D."/>
            <person name="Gharbi K."/>
            <person name="Hall N."/>
            <person name="Watson M."/>
            <person name="Adriaenssens E.M."/>
            <person name="Foster-Nyarko E."/>
            <person name="Jarju S."/>
            <person name="Secka A."/>
            <person name="Antonio M."/>
            <person name="Oren A."/>
            <person name="Chaudhuri R.R."/>
            <person name="La Ragione R."/>
            <person name="Hildebrand F."/>
            <person name="Pallen M.J."/>
        </authorList>
    </citation>
    <scope>NUCLEOTIDE SEQUENCE</scope>
    <source>
        <strain evidence="1">ChiSxjej6B18-287</strain>
    </source>
</reference>
<proteinExistence type="predicted"/>
<protein>
    <submittedName>
        <fullName evidence="1">DUF4869 domain-containing protein</fullName>
    </submittedName>
</protein>
<organism evidence="1 2">
    <name type="scientific">Candidatus Blautia merdigallinarum</name>
    <dbReference type="NCBI Taxonomy" id="2838495"/>
    <lineage>
        <taxon>Bacteria</taxon>
        <taxon>Bacillati</taxon>
        <taxon>Bacillota</taxon>
        <taxon>Clostridia</taxon>
        <taxon>Lachnospirales</taxon>
        <taxon>Lachnospiraceae</taxon>
        <taxon>Blautia</taxon>
    </lineage>
</organism>
<gene>
    <name evidence="1" type="ORF">H9935_12500</name>
</gene>
<evidence type="ECO:0000313" key="2">
    <source>
        <dbReference type="Proteomes" id="UP000823893"/>
    </source>
</evidence>
<dbReference type="Proteomes" id="UP000823893">
    <property type="component" value="Unassembled WGS sequence"/>
</dbReference>
<evidence type="ECO:0000313" key="1">
    <source>
        <dbReference type="EMBL" id="HJC11597.1"/>
    </source>
</evidence>
<name>A0A9D2N6P9_9FIRM</name>
<reference evidence="1" key="2">
    <citation type="submission" date="2021-04" db="EMBL/GenBank/DDBJ databases">
        <authorList>
            <person name="Gilroy R."/>
        </authorList>
    </citation>
    <scope>NUCLEOTIDE SEQUENCE</scope>
    <source>
        <strain evidence="1">ChiSxjej6B18-287</strain>
    </source>
</reference>
<dbReference type="Pfam" id="PF16163">
    <property type="entry name" value="DUF4869"/>
    <property type="match status" value="1"/>
</dbReference>